<protein>
    <submittedName>
        <fullName evidence="2">Caspase domain-containing protein</fullName>
    </submittedName>
</protein>
<name>A0A1X7JBT3_9BACT</name>
<dbReference type="Gene3D" id="3.40.50.1460">
    <property type="match status" value="1"/>
</dbReference>
<dbReference type="PANTHER" id="PTHR22576:SF37">
    <property type="entry name" value="MUCOSA-ASSOCIATED LYMPHOID TISSUE LYMPHOMA TRANSLOCATION PROTEIN 1"/>
    <property type="match status" value="1"/>
</dbReference>
<evidence type="ECO:0000259" key="1">
    <source>
        <dbReference type="Pfam" id="PF00656"/>
    </source>
</evidence>
<dbReference type="AlphaFoldDB" id="A0A1X7JBT3"/>
<dbReference type="PANTHER" id="PTHR22576">
    <property type="entry name" value="MUCOSA ASSOCIATED LYMPHOID TISSUE LYMPHOMA TRANSLOCATION PROTEIN 1/PARACASPASE"/>
    <property type="match status" value="1"/>
</dbReference>
<keyword evidence="3" id="KW-1185">Reference proteome</keyword>
<gene>
    <name evidence="2" type="ORF">SAMN05661096_01545</name>
</gene>
<dbReference type="EMBL" id="FXAW01000002">
    <property type="protein sequence ID" value="SMG25330.1"/>
    <property type="molecule type" value="Genomic_DNA"/>
</dbReference>
<dbReference type="GO" id="GO:0004197">
    <property type="term" value="F:cysteine-type endopeptidase activity"/>
    <property type="evidence" value="ECO:0007669"/>
    <property type="project" value="InterPro"/>
</dbReference>
<sequence>MYRIKEFFFLVLFIVLSSIGTGQIISTKSVHFQVDSSMKSGELIELPQIVWINPALEYSNSTKNDVTLKAEVSATSDLEEVEIQLVEKSNKQIIGTKIYELREGKRGLTIEKNFFLPDGDILISLKAKTKKGGTVLSTRSILVGMDAMKNAVSIDRKDYALIFATNKYDNWSDLVNPIYDGNSIAKELRETYGFEVEVVENTTKKEVFRKILEYNRKAYKPQDQLMIFFAGHGQFDEDFGEGYVVAKNSVAIDKSKTSYISHSRLKTVINNIPCKHIFLTMDVCFGGTLDPEIAASRGGPDITDPDKDFLAKKLSHTTRRYLTSGGKEYVSDGIPGEHSPFAQKFIEALRTYGGSDRILTLSEIKTELEKLEPTPRMGEFGKNEDLSDFLFIKRAFQKDALKDDEK</sequence>
<dbReference type="SUPFAM" id="SSF52129">
    <property type="entry name" value="Caspase-like"/>
    <property type="match status" value="1"/>
</dbReference>
<reference evidence="3" key="1">
    <citation type="submission" date="2017-04" db="EMBL/GenBank/DDBJ databases">
        <authorList>
            <person name="Varghese N."/>
            <person name="Submissions S."/>
        </authorList>
    </citation>
    <scope>NUCLEOTIDE SEQUENCE [LARGE SCALE GENOMIC DNA]</scope>
    <source>
        <strain evidence="3">DSM 4125</strain>
    </source>
</reference>
<dbReference type="GO" id="GO:0006508">
    <property type="term" value="P:proteolysis"/>
    <property type="evidence" value="ECO:0007669"/>
    <property type="project" value="InterPro"/>
</dbReference>
<dbReference type="STRING" id="1028.SAMN05661096_01545"/>
<evidence type="ECO:0000313" key="2">
    <source>
        <dbReference type="EMBL" id="SMG25330.1"/>
    </source>
</evidence>
<dbReference type="Proteomes" id="UP000193804">
    <property type="component" value="Unassembled WGS sequence"/>
</dbReference>
<organism evidence="2 3">
    <name type="scientific">Marivirga sericea</name>
    <dbReference type="NCBI Taxonomy" id="1028"/>
    <lineage>
        <taxon>Bacteria</taxon>
        <taxon>Pseudomonadati</taxon>
        <taxon>Bacteroidota</taxon>
        <taxon>Cytophagia</taxon>
        <taxon>Cytophagales</taxon>
        <taxon>Marivirgaceae</taxon>
        <taxon>Marivirga</taxon>
    </lineage>
</organism>
<dbReference type="InterPro" id="IPR011600">
    <property type="entry name" value="Pept_C14_caspase"/>
</dbReference>
<dbReference type="InterPro" id="IPR029030">
    <property type="entry name" value="Caspase-like_dom_sf"/>
</dbReference>
<evidence type="ECO:0000313" key="3">
    <source>
        <dbReference type="Proteomes" id="UP000193804"/>
    </source>
</evidence>
<dbReference type="Pfam" id="PF00656">
    <property type="entry name" value="Peptidase_C14"/>
    <property type="match status" value="1"/>
</dbReference>
<proteinExistence type="predicted"/>
<accession>A0A1X7JBT3</accession>
<feature type="domain" description="Peptidase C14 caspase" evidence="1">
    <location>
        <begin position="159"/>
        <end position="360"/>
    </location>
</feature>
<dbReference type="InterPro" id="IPR052039">
    <property type="entry name" value="Caspase-related_regulators"/>
</dbReference>